<feature type="compositionally biased region" description="Basic residues" evidence="1">
    <location>
        <begin position="185"/>
        <end position="195"/>
    </location>
</feature>
<feature type="compositionally biased region" description="Basic and acidic residues" evidence="1">
    <location>
        <begin position="196"/>
        <end position="205"/>
    </location>
</feature>
<organism evidence="3 4">
    <name type="scientific">Acacia crassicarpa</name>
    <name type="common">northern wattle</name>
    <dbReference type="NCBI Taxonomy" id="499986"/>
    <lineage>
        <taxon>Eukaryota</taxon>
        <taxon>Viridiplantae</taxon>
        <taxon>Streptophyta</taxon>
        <taxon>Embryophyta</taxon>
        <taxon>Tracheophyta</taxon>
        <taxon>Spermatophyta</taxon>
        <taxon>Magnoliopsida</taxon>
        <taxon>eudicotyledons</taxon>
        <taxon>Gunneridae</taxon>
        <taxon>Pentapetalae</taxon>
        <taxon>rosids</taxon>
        <taxon>fabids</taxon>
        <taxon>Fabales</taxon>
        <taxon>Fabaceae</taxon>
        <taxon>Caesalpinioideae</taxon>
        <taxon>mimosoid clade</taxon>
        <taxon>Acacieae</taxon>
        <taxon>Acacia</taxon>
    </lineage>
</organism>
<comment type="caution">
    <text evidence="3">The sequence shown here is derived from an EMBL/GenBank/DDBJ whole genome shotgun (WGS) entry which is preliminary data.</text>
</comment>
<evidence type="ECO:0000256" key="2">
    <source>
        <dbReference type="SAM" id="SignalP"/>
    </source>
</evidence>
<name>A0AAE1MQS2_9FABA</name>
<feature type="chain" id="PRO_5041928855" evidence="2">
    <location>
        <begin position="19"/>
        <end position="232"/>
    </location>
</feature>
<keyword evidence="4" id="KW-1185">Reference proteome</keyword>
<accession>A0AAE1MQS2</accession>
<reference evidence="3" key="1">
    <citation type="submission" date="2023-10" db="EMBL/GenBank/DDBJ databases">
        <title>Chromosome-level genome of the transformable northern wattle, Acacia crassicarpa.</title>
        <authorList>
            <person name="Massaro I."/>
            <person name="Sinha N.R."/>
            <person name="Poethig S."/>
            <person name="Leichty A.R."/>
        </authorList>
    </citation>
    <scope>NUCLEOTIDE SEQUENCE</scope>
    <source>
        <strain evidence="3">Acra3RX</strain>
        <tissue evidence="3">Leaf</tissue>
    </source>
</reference>
<keyword evidence="2" id="KW-0732">Signal</keyword>
<evidence type="ECO:0000256" key="1">
    <source>
        <dbReference type="SAM" id="MobiDB-lite"/>
    </source>
</evidence>
<gene>
    <name evidence="3" type="ORF">QN277_023507</name>
</gene>
<evidence type="ECO:0000313" key="4">
    <source>
        <dbReference type="Proteomes" id="UP001293593"/>
    </source>
</evidence>
<evidence type="ECO:0000313" key="3">
    <source>
        <dbReference type="EMBL" id="KAK4270473.1"/>
    </source>
</evidence>
<protein>
    <submittedName>
        <fullName evidence="3">Uncharacterized protein</fullName>
    </submittedName>
</protein>
<dbReference type="AlphaFoldDB" id="A0AAE1MQS2"/>
<feature type="region of interest" description="Disordered" evidence="1">
    <location>
        <begin position="164"/>
        <end position="205"/>
    </location>
</feature>
<proteinExistence type="predicted"/>
<dbReference type="Proteomes" id="UP001293593">
    <property type="component" value="Unassembled WGS sequence"/>
</dbReference>
<feature type="signal peptide" evidence="2">
    <location>
        <begin position="1"/>
        <end position="18"/>
    </location>
</feature>
<sequence length="232" mass="27155">MALIIRFLSITLPRTTWSQIPISLHATNPRNQRLTYSLNREIPMASTWNISKSLSLHGANPRNQRHMCSLNCNQEGNGEKVTIRFQIETPLLPPSMTLLWLPTGSTSMTQDDMRWNEEGYWFIEVKVQKGTNLDFWLRSHQEQFSLKCRGFVLANWDKTIKGRWTPEDGFQPEADGESDQGRFLAKGKLKAKGKNRKGDEADRESDLRRFLTKRKYDKWIKRKFQARGRKRK</sequence>
<dbReference type="EMBL" id="JAWXYG010000006">
    <property type="protein sequence ID" value="KAK4270473.1"/>
    <property type="molecule type" value="Genomic_DNA"/>
</dbReference>